<gene>
    <name evidence="6" type="ORF">FJY68_00315</name>
</gene>
<feature type="region of interest" description="Disordered" evidence="4">
    <location>
        <begin position="71"/>
        <end position="103"/>
    </location>
</feature>
<organism evidence="6 7">
    <name type="scientific">candidate division WOR-3 bacterium</name>
    <dbReference type="NCBI Taxonomy" id="2052148"/>
    <lineage>
        <taxon>Bacteria</taxon>
        <taxon>Bacteria division WOR-3</taxon>
    </lineage>
</organism>
<sequence length="103" mass="11258">MSVGPKGNQHTIIRQFCKGCRICVEFCPTGTLDLDDRFKIAVAHPEKCIACRMCELRCPDMAIFVRKWAAKEGPMSEGRSQKAEGRSAEALNDAEGAESGAKP</sequence>
<feature type="domain" description="4Fe-4S ferredoxin-type" evidence="5">
    <location>
        <begin position="38"/>
        <end position="68"/>
    </location>
</feature>
<accession>A0A937XC50</accession>
<dbReference type="PANTHER" id="PTHR43122">
    <property type="entry name" value="FERREDOXIN SUBUNIT OF PYRUVATE:FLAVODOXIN OXIDOREDUCTASE-RELATED"/>
    <property type="match status" value="1"/>
</dbReference>
<comment type="caution">
    <text evidence="6">The sequence shown here is derived from an EMBL/GenBank/DDBJ whole genome shotgun (WGS) entry which is preliminary data.</text>
</comment>
<dbReference type="Proteomes" id="UP000779900">
    <property type="component" value="Unassembled WGS sequence"/>
</dbReference>
<name>A0A937XC50_UNCW3</name>
<dbReference type="AlphaFoldDB" id="A0A937XC50"/>
<evidence type="ECO:0000256" key="3">
    <source>
        <dbReference type="ARBA" id="ARBA00023014"/>
    </source>
</evidence>
<dbReference type="PANTHER" id="PTHR43122:SF1">
    <property type="entry name" value="IRON-SULFUR-BINDING PROTEIN"/>
    <property type="match status" value="1"/>
</dbReference>
<dbReference type="InterPro" id="IPR017896">
    <property type="entry name" value="4Fe4S_Fe-S-bd"/>
</dbReference>
<dbReference type="EMBL" id="VGIR01000001">
    <property type="protein sequence ID" value="MBM3330277.1"/>
    <property type="molecule type" value="Genomic_DNA"/>
</dbReference>
<dbReference type="InterPro" id="IPR017900">
    <property type="entry name" value="4Fe4S_Fe_S_CS"/>
</dbReference>
<keyword evidence="1" id="KW-0479">Metal-binding</keyword>
<evidence type="ECO:0000313" key="7">
    <source>
        <dbReference type="Proteomes" id="UP000779900"/>
    </source>
</evidence>
<keyword evidence="2" id="KW-0408">Iron</keyword>
<evidence type="ECO:0000313" key="6">
    <source>
        <dbReference type="EMBL" id="MBM3330277.1"/>
    </source>
</evidence>
<reference evidence="6" key="1">
    <citation type="submission" date="2019-03" db="EMBL/GenBank/DDBJ databases">
        <title>Lake Tanganyika Metagenome-Assembled Genomes (MAGs).</title>
        <authorList>
            <person name="Tran P."/>
        </authorList>
    </citation>
    <scope>NUCLEOTIDE SEQUENCE</scope>
    <source>
        <strain evidence="6">K_DeepCast_150m_m2_040</strain>
    </source>
</reference>
<protein>
    <submittedName>
        <fullName evidence="6">4Fe-4S dicluster domain-containing protein</fullName>
    </submittedName>
</protein>
<keyword evidence="3" id="KW-0411">Iron-sulfur</keyword>
<dbReference type="GO" id="GO:0051536">
    <property type="term" value="F:iron-sulfur cluster binding"/>
    <property type="evidence" value="ECO:0007669"/>
    <property type="project" value="UniProtKB-KW"/>
</dbReference>
<dbReference type="SUPFAM" id="SSF54862">
    <property type="entry name" value="4Fe-4S ferredoxins"/>
    <property type="match status" value="1"/>
</dbReference>
<dbReference type="PROSITE" id="PS51379">
    <property type="entry name" value="4FE4S_FER_2"/>
    <property type="match status" value="2"/>
</dbReference>
<feature type="domain" description="4Fe-4S ferredoxin-type" evidence="5">
    <location>
        <begin position="8"/>
        <end position="37"/>
    </location>
</feature>
<evidence type="ECO:0000256" key="4">
    <source>
        <dbReference type="SAM" id="MobiDB-lite"/>
    </source>
</evidence>
<dbReference type="Gene3D" id="3.30.70.20">
    <property type="match status" value="1"/>
</dbReference>
<dbReference type="GO" id="GO:0046872">
    <property type="term" value="F:metal ion binding"/>
    <property type="evidence" value="ECO:0007669"/>
    <property type="project" value="UniProtKB-KW"/>
</dbReference>
<evidence type="ECO:0000259" key="5">
    <source>
        <dbReference type="PROSITE" id="PS51379"/>
    </source>
</evidence>
<dbReference type="Pfam" id="PF12838">
    <property type="entry name" value="Fer4_7"/>
    <property type="match status" value="1"/>
</dbReference>
<evidence type="ECO:0000256" key="2">
    <source>
        <dbReference type="ARBA" id="ARBA00023004"/>
    </source>
</evidence>
<evidence type="ECO:0000256" key="1">
    <source>
        <dbReference type="ARBA" id="ARBA00022723"/>
    </source>
</evidence>
<dbReference type="PROSITE" id="PS00198">
    <property type="entry name" value="4FE4S_FER_1"/>
    <property type="match status" value="1"/>
</dbReference>
<proteinExistence type="predicted"/>